<dbReference type="SUPFAM" id="SSF54117">
    <property type="entry name" value="Interleukin 8-like chemokines"/>
    <property type="match status" value="1"/>
</dbReference>
<dbReference type="PaxDb" id="30732-ENSOMEP00000017613"/>
<feature type="domain" description="Chemokine interleukin-8-like" evidence="3">
    <location>
        <begin position="50"/>
        <end position="105"/>
    </location>
</feature>
<reference evidence="4" key="2">
    <citation type="submission" date="2025-09" db="UniProtKB">
        <authorList>
            <consortium name="Ensembl"/>
        </authorList>
    </citation>
    <scope>IDENTIFICATION</scope>
</reference>
<organism evidence="4 5">
    <name type="scientific">Oryzias melastigma</name>
    <name type="common">Marine medaka</name>
    <dbReference type="NCBI Taxonomy" id="30732"/>
    <lineage>
        <taxon>Eukaryota</taxon>
        <taxon>Metazoa</taxon>
        <taxon>Chordata</taxon>
        <taxon>Craniata</taxon>
        <taxon>Vertebrata</taxon>
        <taxon>Euteleostomi</taxon>
        <taxon>Actinopterygii</taxon>
        <taxon>Neopterygii</taxon>
        <taxon>Teleostei</taxon>
        <taxon>Neoteleostei</taxon>
        <taxon>Acanthomorphata</taxon>
        <taxon>Ovalentaria</taxon>
        <taxon>Atherinomorphae</taxon>
        <taxon>Beloniformes</taxon>
        <taxon>Adrianichthyidae</taxon>
        <taxon>Oryziinae</taxon>
        <taxon>Oryzias</taxon>
    </lineage>
</organism>
<feature type="chain" id="PRO_5017307555" description="Chemokine interleukin-8-like domain-containing protein" evidence="2">
    <location>
        <begin position="28"/>
        <end position="106"/>
    </location>
</feature>
<dbReference type="Gene3D" id="2.40.50.40">
    <property type="match status" value="1"/>
</dbReference>
<keyword evidence="2" id="KW-0732">Signal</keyword>
<evidence type="ECO:0000259" key="3">
    <source>
        <dbReference type="SMART" id="SM00199"/>
    </source>
</evidence>
<dbReference type="InterPro" id="IPR001811">
    <property type="entry name" value="Chemokine_IL8-like_dom"/>
</dbReference>
<dbReference type="Ensembl" id="ENSOMET00000034895.1">
    <property type="protein sequence ID" value="ENSOMEP00000017613.1"/>
    <property type="gene ID" value="ENSOMEG00000019302.1"/>
</dbReference>
<dbReference type="AlphaFoldDB" id="A0A3B3CIC1"/>
<name>A0A3B3CIC1_ORYME</name>
<dbReference type="Proteomes" id="UP000261560">
    <property type="component" value="Unplaced"/>
</dbReference>
<evidence type="ECO:0000256" key="2">
    <source>
        <dbReference type="SAM" id="SignalP"/>
    </source>
</evidence>
<accession>A0A3B3CIC1</accession>
<keyword evidence="5" id="KW-1185">Reference proteome</keyword>
<reference evidence="4" key="1">
    <citation type="submission" date="2025-08" db="UniProtKB">
        <authorList>
            <consortium name="Ensembl"/>
        </authorList>
    </citation>
    <scope>IDENTIFICATION</scope>
</reference>
<evidence type="ECO:0000313" key="5">
    <source>
        <dbReference type="Proteomes" id="UP000261560"/>
    </source>
</evidence>
<dbReference type="GO" id="GO:0005615">
    <property type="term" value="C:extracellular space"/>
    <property type="evidence" value="ECO:0007669"/>
    <property type="project" value="UniProtKB-KW"/>
</dbReference>
<dbReference type="InterPro" id="IPR036048">
    <property type="entry name" value="Interleukin_8-like_sf"/>
</dbReference>
<dbReference type="Pfam" id="PF00048">
    <property type="entry name" value="IL8"/>
    <property type="match status" value="1"/>
</dbReference>
<sequence>MQFTCQNYFKVVVLFSLPTSWVHVVISFNQPRTLWCVAFCSLQDQDKNFLIACCFTFYQKKIPADAVQSFRDTDEQYCIKNDMTNNKDICVDPSSEWVKKLMNVLQ</sequence>
<proteinExistence type="predicted"/>
<evidence type="ECO:0000313" key="4">
    <source>
        <dbReference type="Ensembl" id="ENSOMEP00000017613.1"/>
    </source>
</evidence>
<dbReference type="GO" id="GO:0008009">
    <property type="term" value="F:chemokine activity"/>
    <property type="evidence" value="ECO:0007669"/>
    <property type="project" value="InterPro"/>
</dbReference>
<keyword evidence="1" id="KW-0202">Cytokine</keyword>
<protein>
    <recommendedName>
        <fullName evidence="3">Chemokine interleukin-8-like domain-containing protein</fullName>
    </recommendedName>
</protein>
<dbReference type="SMART" id="SM00199">
    <property type="entry name" value="SCY"/>
    <property type="match status" value="1"/>
</dbReference>
<dbReference type="GO" id="GO:0006955">
    <property type="term" value="P:immune response"/>
    <property type="evidence" value="ECO:0007669"/>
    <property type="project" value="InterPro"/>
</dbReference>
<evidence type="ECO:0000256" key="1">
    <source>
        <dbReference type="ARBA" id="ARBA00022514"/>
    </source>
</evidence>
<feature type="signal peptide" evidence="2">
    <location>
        <begin position="1"/>
        <end position="27"/>
    </location>
</feature>